<keyword evidence="1" id="KW-0472">Membrane</keyword>
<dbReference type="Pfam" id="PF14052">
    <property type="entry name" value="Caps_assemb_Wzi"/>
    <property type="match status" value="1"/>
</dbReference>
<keyword evidence="3" id="KW-1185">Reference proteome</keyword>
<sequence length="602" mass="69362">MRTGNQPNEVLGIIKPNSLISTLLYTATTKYKAIVLLLIALIAAAPLHLSAQTIPVGDFRDTQFRLLQLMSDSTAEISFMNRPVSHSSYQKTVQNAGTSAAWWAQPLQSPSIELSDDFTLGFYEPRLAGTYNNELPYGENNGAAWYGRGMNTEFQGGFHLTSHFLDINFRPHIIYQQNKKFRVPRFVPVERDGDIRYVAEGTLPEDTLAQRIDRPYRFGPDSYSTYDWGHSSVRFHAQGLELGLSSEPLWWGPGVQYALTMSNNAPGVPHAFLGTRAPFELPWNIGHLQLKWIWGWPRDSGYFDLGKRYQRKRFMNGLNIVYSPSFLPNFHVGTSRIIHQYIPDEGLKAADYFAIFRSFPNPEEKVLDGFRDASHYQEKNALSSVFFRWVLPESDAEFYGEFYKEDHNWNFRDFLMEPQHGRAYTLGAQKILQSSWIDFVKVNAEINSLIPPRVDDVRPQTYYYTHKKVKQGHTNRGQVLGAAIGPGSSSQYIGIDGYFKNGKVGIFAQRMVENDHLHFEFNQRWYPLGGFKDQYRHQVKLNIGLNGKYRISNLLLGASMVWNKNYNYGRFNYGRLPISWEGRYKDDLINMQYQLSVQYLFQ</sequence>
<dbReference type="InterPro" id="IPR026950">
    <property type="entry name" value="Caps_assemb_Wzi"/>
</dbReference>
<feature type="transmembrane region" description="Helical" evidence="1">
    <location>
        <begin position="33"/>
        <end position="51"/>
    </location>
</feature>
<keyword evidence="1" id="KW-1133">Transmembrane helix</keyword>
<evidence type="ECO:0000313" key="2">
    <source>
        <dbReference type="EMBL" id="SMO65360.1"/>
    </source>
</evidence>
<dbReference type="AlphaFoldDB" id="A0A521D378"/>
<reference evidence="2 3" key="1">
    <citation type="submission" date="2017-05" db="EMBL/GenBank/DDBJ databases">
        <authorList>
            <person name="Varghese N."/>
            <person name="Submissions S."/>
        </authorList>
    </citation>
    <scope>NUCLEOTIDE SEQUENCE [LARGE SCALE GENOMIC DNA]</scope>
    <source>
        <strain evidence="2 3">DSM 21194</strain>
    </source>
</reference>
<dbReference type="Gene3D" id="2.40.160.130">
    <property type="entry name" value="Capsule assembly protein Wzi"/>
    <property type="match status" value="1"/>
</dbReference>
<evidence type="ECO:0000313" key="3">
    <source>
        <dbReference type="Proteomes" id="UP000317593"/>
    </source>
</evidence>
<protein>
    <submittedName>
        <fullName evidence="2">Capsule assembly protein Wzi</fullName>
    </submittedName>
</protein>
<name>A0A521D378_9BACT</name>
<accession>A0A521D378</accession>
<dbReference type="InterPro" id="IPR038636">
    <property type="entry name" value="Wzi_sf"/>
</dbReference>
<evidence type="ECO:0000256" key="1">
    <source>
        <dbReference type="SAM" id="Phobius"/>
    </source>
</evidence>
<dbReference type="Proteomes" id="UP000317593">
    <property type="component" value="Unassembled WGS sequence"/>
</dbReference>
<organism evidence="2 3">
    <name type="scientific">Fodinibius sediminis</name>
    <dbReference type="NCBI Taxonomy" id="1214077"/>
    <lineage>
        <taxon>Bacteria</taxon>
        <taxon>Pseudomonadati</taxon>
        <taxon>Balneolota</taxon>
        <taxon>Balneolia</taxon>
        <taxon>Balneolales</taxon>
        <taxon>Balneolaceae</taxon>
        <taxon>Fodinibius</taxon>
    </lineage>
</organism>
<proteinExistence type="predicted"/>
<gene>
    <name evidence="2" type="ORF">SAMN06265218_10885</name>
</gene>
<dbReference type="OrthoDB" id="1293009at2"/>
<keyword evidence="1" id="KW-0812">Transmembrane</keyword>
<dbReference type="EMBL" id="FXTH01000008">
    <property type="protein sequence ID" value="SMO65360.1"/>
    <property type="molecule type" value="Genomic_DNA"/>
</dbReference>